<name>A0A517NEL1_9BACT</name>
<dbReference type="PIRSF" id="PIRSF008502">
    <property type="entry name" value="UCP008502"/>
    <property type="match status" value="1"/>
</dbReference>
<accession>A0A517NEL1</accession>
<evidence type="ECO:0008006" key="3">
    <source>
        <dbReference type="Google" id="ProtNLM"/>
    </source>
</evidence>
<proteinExistence type="predicted"/>
<gene>
    <name evidence="1" type="ORF">K227x_39660</name>
</gene>
<evidence type="ECO:0000313" key="1">
    <source>
        <dbReference type="EMBL" id="QDT05565.1"/>
    </source>
</evidence>
<reference evidence="1 2" key="1">
    <citation type="submission" date="2019-02" db="EMBL/GenBank/DDBJ databases">
        <title>Deep-cultivation of Planctomycetes and their phenomic and genomic characterization uncovers novel biology.</title>
        <authorList>
            <person name="Wiegand S."/>
            <person name="Jogler M."/>
            <person name="Boedeker C."/>
            <person name="Pinto D."/>
            <person name="Vollmers J."/>
            <person name="Rivas-Marin E."/>
            <person name="Kohn T."/>
            <person name="Peeters S.H."/>
            <person name="Heuer A."/>
            <person name="Rast P."/>
            <person name="Oberbeckmann S."/>
            <person name="Bunk B."/>
            <person name="Jeske O."/>
            <person name="Meyerdierks A."/>
            <person name="Storesund J.E."/>
            <person name="Kallscheuer N."/>
            <person name="Luecker S."/>
            <person name="Lage O.M."/>
            <person name="Pohl T."/>
            <person name="Merkel B.J."/>
            <person name="Hornburger P."/>
            <person name="Mueller R.-W."/>
            <person name="Bruemmer F."/>
            <person name="Labrenz M."/>
            <person name="Spormann A.M."/>
            <person name="Op den Camp H."/>
            <person name="Overmann J."/>
            <person name="Amann R."/>
            <person name="Jetten M.S.M."/>
            <person name="Mascher T."/>
            <person name="Medema M.H."/>
            <person name="Devos D.P."/>
            <person name="Kaster A.-K."/>
            <person name="Ovreas L."/>
            <person name="Rohde M."/>
            <person name="Galperin M.Y."/>
            <person name="Jogler C."/>
        </authorList>
    </citation>
    <scope>NUCLEOTIDE SEQUENCE [LARGE SCALE GENOMIC DNA]</scope>
    <source>
        <strain evidence="1 2">K22_7</strain>
    </source>
</reference>
<dbReference type="SUPFAM" id="SSF160379">
    <property type="entry name" value="SP0830-like"/>
    <property type="match status" value="1"/>
</dbReference>
<dbReference type="Proteomes" id="UP000318538">
    <property type="component" value="Chromosome"/>
</dbReference>
<dbReference type="EMBL" id="CP036525">
    <property type="protein sequence ID" value="QDT05565.1"/>
    <property type="molecule type" value="Genomic_DNA"/>
</dbReference>
<dbReference type="Pfam" id="PF08002">
    <property type="entry name" value="DUF1697"/>
    <property type="match status" value="1"/>
</dbReference>
<organism evidence="1 2">
    <name type="scientific">Rubripirellula lacrimiformis</name>
    <dbReference type="NCBI Taxonomy" id="1930273"/>
    <lineage>
        <taxon>Bacteria</taxon>
        <taxon>Pseudomonadati</taxon>
        <taxon>Planctomycetota</taxon>
        <taxon>Planctomycetia</taxon>
        <taxon>Pirellulales</taxon>
        <taxon>Pirellulaceae</taxon>
        <taxon>Rubripirellula</taxon>
    </lineage>
</organism>
<protein>
    <recommendedName>
        <fullName evidence="3">DUF1697 domain-containing protein</fullName>
    </recommendedName>
</protein>
<sequence>MPMGELKASLESVKCKDVRTYVQSGNVVFRSAMKNKRNLSTRLLDAVEKDFSFRPRLTLMTADELRAAADCNPFPQGTDQPKTLHFFFLAESPAAPDIEGIENAATDSEAYRLANLVFYLWTPDGFGKSKLAASVQRRLGVPTTARNYSTVLQIIRMTETSENVGNR</sequence>
<evidence type="ECO:0000313" key="2">
    <source>
        <dbReference type="Proteomes" id="UP000318538"/>
    </source>
</evidence>
<dbReference type="InterPro" id="IPR012545">
    <property type="entry name" value="DUF1697"/>
</dbReference>
<dbReference type="Gene3D" id="3.30.70.1280">
    <property type="entry name" value="SP0830-like domains"/>
    <property type="match status" value="1"/>
</dbReference>
<dbReference type="AlphaFoldDB" id="A0A517NEL1"/>
<dbReference type="PANTHER" id="PTHR36439">
    <property type="entry name" value="BLL4334 PROTEIN"/>
    <property type="match status" value="1"/>
</dbReference>
<dbReference type="PANTHER" id="PTHR36439:SF1">
    <property type="entry name" value="DUF1697 DOMAIN-CONTAINING PROTEIN"/>
    <property type="match status" value="1"/>
</dbReference>
<keyword evidence="2" id="KW-1185">Reference proteome</keyword>
<dbReference type="KEGG" id="rlc:K227x_39660"/>